<dbReference type="OrthoDB" id="9800863at2"/>
<dbReference type="PANTHER" id="PTHR31637">
    <property type="entry name" value="2,3-BISPHOSPHOGLYCERATE-INDEPENDENT PHOSPHOGLYCERATE MUTASE"/>
    <property type="match status" value="1"/>
</dbReference>
<evidence type="ECO:0000256" key="11">
    <source>
        <dbReference type="PIRSR" id="PIRSR001492-1"/>
    </source>
</evidence>
<feature type="binding site" evidence="9 13">
    <location>
        <position position="439"/>
    </location>
    <ligand>
        <name>Mn(2+)</name>
        <dbReference type="ChEBI" id="CHEBI:29035"/>
        <label>2</label>
    </ligand>
</feature>
<evidence type="ECO:0000256" key="4">
    <source>
        <dbReference type="ARBA" id="ARBA00008819"/>
    </source>
</evidence>
<dbReference type="SUPFAM" id="SSF64158">
    <property type="entry name" value="2,3-Bisphosphoglycerate-independent phosphoglycerate mutase, substrate-binding domain"/>
    <property type="match status" value="1"/>
</dbReference>
<protein>
    <recommendedName>
        <fullName evidence="9 10">2,3-bisphosphoglycerate-independent phosphoglycerate mutase</fullName>
        <shortName evidence="9">BPG-independent PGAM</shortName>
        <shortName evidence="9">Phosphoglyceromutase</shortName>
        <shortName evidence="9">iPGM</shortName>
        <ecNumber evidence="9 10">5.4.2.12</ecNumber>
    </recommendedName>
</protein>
<dbReference type="InterPro" id="IPR011258">
    <property type="entry name" value="BPG-indep_PGM_N"/>
</dbReference>
<dbReference type="AlphaFoldDB" id="A0A1I3WRG1"/>
<evidence type="ECO:0000313" key="16">
    <source>
        <dbReference type="EMBL" id="SFK10234.1"/>
    </source>
</evidence>
<dbReference type="UniPathway" id="UPA00109">
    <property type="reaction ID" value="UER00186"/>
</dbReference>
<dbReference type="GO" id="GO:0004619">
    <property type="term" value="F:phosphoglycerate mutase activity"/>
    <property type="evidence" value="ECO:0007669"/>
    <property type="project" value="UniProtKB-UniRule"/>
</dbReference>
<gene>
    <name evidence="9" type="primary">gpmI</name>
    <name evidence="16" type="ORF">SAMN04487991_3820</name>
</gene>
<sequence>MATPKPVVLCILDGWGIGPTDEANAPVLAKTPTFDRLMAECPNNTLITFGPDVGLPTGQMGNSEVGHTNIGAGRVVAMDLGQIDLAIEDGSFFKNEAILKFAAEVKAAGGTAHLMGLISDGGVHGHIEHTLAAAKLVTEQGVPVVIHAITDGRDVPPQSSDKFLADLAARLPEGASIGTVIGRYYAMDRDNRWERVSQAYDAMIHGKGVETAPDAVTAVKASYARGDVDEFIKATVIDGYTGVKEGDGFFCNNFRADRAREILRAIGEPDFAEFDIGDRPTFSALLGMVEYSTDHNAYMQTAYPPRDIRNTLGEWVAKKGLKQFRLAETEKYPHVTFFLNGGKEVPEVGEDRFMPKSPKVATYDLQPEMSEPEVAEKFVWAIDEGYDLIVTNFANPDMVGHTGILEAAMAACEAVDDGLGKVVAELEKVGGAMLVIADHGNCETMVDPETGGPHTAHTTNPVPVILFGGPEGAKLRDGGRLADVAPTILELMGLEQPPEMTGVSLIVK</sequence>
<evidence type="ECO:0000256" key="8">
    <source>
        <dbReference type="ARBA" id="ARBA00023235"/>
    </source>
</evidence>
<dbReference type="Pfam" id="PF06415">
    <property type="entry name" value="iPGM_N"/>
    <property type="match status" value="1"/>
</dbReference>
<dbReference type="GO" id="GO:0006096">
    <property type="term" value="P:glycolytic process"/>
    <property type="evidence" value="ECO:0007669"/>
    <property type="project" value="UniProtKB-UniRule"/>
</dbReference>
<evidence type="ECO:0000256" key="5">
    <source>
        <dbReference type="ARBA" id="ARBA00022723"/>
    </source>
</evidence>
<dbReference type="InterPro" id="IPR005995">
    <property type="entry name" value="Pgm_bpd_ind"/>
</dbReference>
<feature type="binding site" evidence="9 12">
    <location>
        <begin position="255"/>
        <end position="258"/>
    </location>
    <ligand>
        <name>substrate</name>
    </ligand>
</feature>
<feature type="binding site" evidence="9 12">
    <location>
        <position position="183"/>
    </location>
    <ligand>
        <name>substrate</name>
    </ligand>
</feature>
<comment type="similarity">
    <text evidence="4 9">Belongs to the BPG-independent phosphoglycerate mutase family.</text>
</comment>
<dbReference type="InterPro" id="IPR036646">
    <property type="entry name" value="PGAM_B_sf"/>
</dbReference>
<accession>A0A1I3WRG1</accession>
<dbReference type="STRING" id="588602.SAMN04487991_3820"/>
<feature type="binding site" evidence="9 13">
    <location>
        <position position="63"/>
    </location>
    <ligand>
        <name>Mn(2+)</name>
        <dbReference type="ChEBI" id="CHEBI:29035"/>
        <label>2</label>
    </ligand>
</feature>
<feature type="active site" description="Phosphoserine intermediate" evidence="9 11">
    <location>
        <position position="63"/>
    </location>
</feature>
<comment type="function">
    <text evidence="2 9">Catalyzes the interconversion of 2-phosphoglycerate and 3-phosphoglycerate.</text>
</comment>
<dbReference type="GO" id="GO:0006007">
    <property type="term" value="P:glucose catabolic process"/>
    <property type="evidence" value="ECO:0007669"/>
    <property type="project" value="InterPro"/>
</dbReference>
<feature type="binding site" evidence="9 12">
    <location>
        <position position="124"/>
    </location>
    <ligand>
        <name>substrate</name>
    </ligand>
</feature>
<evidence type="ECO:0000256" key="1">
    <source>
        <dbReference type="ARBA" id="ARBA00000370"/>
    </source>
</evidence>
<dbReference type="PANTHER" id="PTHR31637:SF0">
    <property type="entry name" value="2,3-BISPHOSPHOGLYCERATE-INDEPENDENT PHOSPHOGLYCERATE MUTASE"/>
    <property type="match status" value="1"/>
</dbReference>
<keyword evidence="5 9" id="KW-0479">Metal-binding</keyword>
<feature type="binding site" evidence="9 13">
    <location>
        <position position="401"/>
    </location>
    <ligand>
        <name>Mn(2+)</name>
        <dbReference type="ChEBI" id="CHEBI:29035"/>
        <label>1</label>
    </ligand>
</feature>
<evidence type="ECO:0000259" key="14">
    <source>
        <dbReference type="Pfam" id="PF01676"/>
    </source>
</evidence>
<feature type="binding site" evidence="9 13">
    <location>
        <position position="457"/>
    </location>
    <ligand>
        <name>Mn(2+)</name>
        <dbReference type="ChEBI" id="CHEBI:29035"/>
        <label>1</label>
    </ligand>
</feature>
<feature type="binding site" evidence="9 13">
    <location>
        <position position="438"/>
    </location>
    <ligand>
        <name>Mn(2+)</name>
        <dbReference type="ChEBI" id="CHEBI:29035"/>
        <label>2</label>
    </ligand>
</feature>
<comment type="pathway">
    <text evidence="3 9">Carbohydrate degradation; glycolysis; pyruvate from D-glyceraldehyde 3-phosphate: step 3/5.</text>
</comment>
<evidence type="ECO:0000313" key="17">
    <source>
        <dbReference type="Proteomes" id="UP000199630"/>
    </source>
</evidence>
<comment type="cofactor">
    <cofactor evidence="9">
        <name>Mn(2+)</name>
        <dbReference type="ChEBI" id="CHEBI:29035"/>
    </cofactor>
    <text evidence="9">Binds 2 manganese ions per subunit.</text>
</comment>
<dbReference type="EMBL" id="FORH01000009">
    <property type="protein sequence ID" value="SFK10234.1"/>
    <property type="molecule type" value="Genomic_DNA"/>
</dbReference>
<name>A0A1I3WRG1_9RHOB</name>
<feature type="binding site" evidence="9 13">
    <location>
        <position position="13"/>
    </location>
    <ligand>
        <name>Mn(2+)</name>
        <dbReference type="ChEBI" id="CHEBI:29035"/>
        <label>2</label>
    </ligand>
</feature>
<comment type="catalytic activity">
    <reaction evidence="1 9">
        <text>(2R)-2-phosphoglycerate = (2R)-3-phosphoglycerate</text>
        <dbReference type="Rhea" id="RHEA:15901"/>
        <dbReference type="ChEBI" id="CHEBI:58272"/>
        <dbReference type="ChEBI" id="CHEBI:58289"/>
        <dbReference type="EC" id="5.4.2.12"/>
    </reaction>
</comment>
<dbReference type="PIRSF" id="PIRSF001492">
    <property type="entry name" value="IPGAM"/>
    <property type="match status" value="1"/>
</dbReference>
<evidence type="ECO:0000256" key="3">
    <source>
        <dbReference type="ARBA" id="ARBA00004798"/>
    </source>
</evidence>
<feature type="binding site" evidence="9 12">
    <location>
        <position position="189"/>
    </location>
    <ligand>
        <name>substrate</name>
    </ligand>
</feature>
<comment type="subunit">
    <text evidence="9">Monomer.</text>
</comment>
<dbReference type="GO" id="GO:0030145">
    <property type="term" value="F:manganese ion binding"/>
    <property type="evidence" value="ECO:0007669"/>
    <property type="project" value="UniProtKB-UniRule"/>
</dbReference>
<proteinExistence type="inferred from homology"/>
<evidence type="ECO:0000256" key="7">
    <source>
        <dbReference type="ARBA" id="ARBA00023211"/>
    </source>
</evidence>
<dbReference type="Proteomes" id="UP000199630">
    <property type="component" value="Unassembled WGS sequence"/>
</dbReference>
<dbReference type="SUPFAM" id="SSF53649">
    <property type="entry name" value="Alkaline phosphatase-like"/>
    <property type="match status" value="1"/>
</dbReference>
<keyword evidence="8 9" id="KW-0413">Isomerase</keyword>
<feature type="binding site" evidence="9 12">
    <location>
        <begin position="153"/>
        <end position="154"/>
    </location>
    <ligand>
        <name>substrate</name>
    </ligand>
</feature>
<evidence type="ECO:0000256" key="6">
    <source>
        <dbReference type="ARBA" id="ARBA00023152"/>
    </source>
</evidence>
<dbReference type="CDD" id="cd16010">
    <property type="entry name" value="iPGM"/>
    <property type="match status" value="1"/>
</dbReference>
<evidence type="ECO:0000256" key="9">
    <source>
        <dbReference type="HAMAP-Rule" id="MF_01038"/>
    </source>
</evidence>
<keyword evidence="17" id="KW-1185">Reference proteome</keyword>
<organism evidence="16 17">
    <name type="scientific">Celeribacter neptunius</name>
    <dbReference type="NCBI Taxonomy" id="588602"/>
    <lineage>
        <taxon>Bacteria</taxon>
        <taxon>Pseudomonadati</taxon>
        <taxon>Pseudomonadota</taxon>
        <taxon>Alphaproteobacteria</taxon>
        <taxon>Rhodobacterales</taxon>
        <taxon>Roseobacteraceae</taxon>
        <taxon>Celeribacter</taxon>
    </lineage>
</organism>
<dbReference type="FunFam" id="3.40.1450.10:FF:000002">
    <property type="entry name" value="2,3-bisphosphoglycerate-independent phosphoglycerate mutase"/>
    <property type="match status" value="1"/>
</dbReference>
<evidence type="ECO:0000256" key="13">
    <source>
        <dbReference type="PIRSR" id="PIRSR001492-3"/>
    </source>
</evidence>
<evidence type="ECO:0000256" key="10">
    <source>
        <dbReference type="NCBIfam" id="TIGR01307"/>
    </source>
</evidence>
<feature type="domain" description="Metalloenzyme" evidence="14">
    <location>
        <begin position="5"/>
        <end position="495"/>
    </location>
</feature>
<dbReference type="InterPro" id="IPR006124">
    <property type="entry name" value="Metalloenzyme"/>
</dbReference>
<dbReference type="EC" id="5.4.2.12" evidence="9 10"/>
<dbReference type="HAMAP" id="MF_01038">
    <property type="entry name" value="GpmI"/>
    <property type="match status" value="1"/>
</dbReference>
<dbReference type="Gene3D" id="3.40.720.10">
    <property type="entry name" value="Alkaline Phosphatase, subunit A"/>
    <property type="match status" value="1"/>
</dbReference>
<feature type="domain" description="BPG-independent PGAM N-terminal" evidence="15">
    <location>
        <begin position="83"/>
        <end position="292"/>
    </location>
</feature>
<evidence type="ECO:0000256" key="2">
    <source>
        <dbReference type="ARBA" id="ARBA00002315"/>
    </source>
</evidence>
<keyword evidence="6 9" id="KW-0324">Glycolysis</keyword>
<dbReference type="NCBIfam" id="TIGR01307">
    <property type="entry name" value="pgm_bpd_ind"/>
    <property type="match status" value="1"/>
</dbReference>
<feature type="binding site" evidence="9 13">
    <location>
        <position position="397"/>
    </location>
    <ligand>
        <name>Mn(2+)</name>
        <dbReference type="ChEBI" id="CHEBI:29035"/>
        <label>1</label>
    </ligand>
</feature>
<evidence type="ECO:0000259" key="15">
    <source>
        <dbReference type="Pfam" id="PF06415"/>
    </source>
</evidence>
<reference evidence="17" key="1">
    <citation type="submission" date="2016-10" db="EMBL/GenBank/DDBJ databases">
        <authorList>
            <person name="Varghese N."/>
            <person name="Submissions S."/>
        </authorList>
    </citation>
    <scope>NUCLEOTIDE SEQUENCE [LARGE SCALE GENOMIC DNA]</scope>
    <source>
        <strain evidence="17">DSM 26471</strain>
    </source>
</reference>
<dbReference type="RefSeq" id="WP_090062518.1">
    <property type="nucleotide sequence ID" value="NZ_FORH01000009.1"/>
</dbReference>
<feature type="binding site" evidence="9 12">
    <location>
        <position position="331"/>
    </location>
    <ligand>
        <name>substrate</name>
    </ligand>
</feature>
<dbReference type="Gene3D" id="3.40.1450.10">
    <property type="entry name" value="BPG-independent phosphoglycerate mutase, domain B"/>
    <property type="match status" value="1"/>
</dbReference>
<dbReference type="GO" id="GO:0005829">
    <property type="term" value="C:cytosol"/>
    <property type="evidence" value="ECO:0007669"/>
    <property type="project" value="TreeGrafter"/>
</dbReference>
<keyword evidence="7 9" id="KW-0464">Manganese</keyword>
<evidence type="ECO:0000256" key="12">
    <source>
        <dbReference type="PIRSR" id="PIRSR001492-2"/>
    </source>
</evidence>
<dbReference type="Pfam" id="PF01676">
    <property type="entry name" value="Metalloenzyme"/>
    <property type="match status" value="1"/>
</dbReference>
<dbReference type="InterPro" id="IPR017850">
    <property type="entry name" value="Alkaline_phosphatase_core_sf"/>
</dbReference>